<dbReference type="EMBL" id="CP022932">
    <property type="protein sequence ID" value="ASV33967.1"/>
    <property type="molecule type" value="Genomic_DNA"/>
</dbReference>
<feature type="region of interest" description="Disordered" evidence="1">
    <location>
        <begin position="1"/>
        <end position="68"/>
    </location>
</feature>
<proteinExistence type="predicted"/>
<evidence type="ECO:0000313" key="2">
    <source>
        <dbReference type="EMBL" id="ASV33967.1"/>
    </source>
</evidence>
<gene>
    <name evidence="2" type="ORF">CJJ18_08225</name>
</gene>
<accession>A0AAC9VL09</accession>
<protein>
    <submittedName>
        <fullName evidence="2">Uncharacterized protein</fullName>
    </submittedName>
</protein>
<feature type="compositionally biased region" description="Basic and acidic residues" evidence="1">
    <location>
        <begin position="10"/>
        <end position="47"/>
    </location>
</feature>
<dbReference type="Proteomes" id="UP000792865">
    <property type="component" value="Chromosome"/>
</dbReference>
<name>A0AAC9VL09_9ENTR</name>
<evidence type="ECO:0000256" key="1">
    <source>
        <dbReference type="SAM" id="MobiDB-lite"/>
    </source>
</evidence>
<organism evidence="2 3">
    <name type="scientific">Candidatus Williamhamiltonella defendens</name>
    <dbReference type="NCBI Taxonomy" id="138072"/>
    <lineage>
        <taxon>Bacteria</taxon>
        <taxon>Pseudomonadati</taxon>
        <taxon>Pseudomonadota</taxon>
        <taxon>Gammaproteobacteria</taxon>
        <taxon>Enterobacterales</taxon>
        <taxon>Enterobacteriaceae</taxon>
        <taxon>aphid secondary symbionts</taxon>
        <taxon>Candidatus Williamhamiltonella</taxon>
    </lineage>
</organism>
<dbReference type="AlphaFoldDB" id="A0AAC9VL09"/>
<feature type="region of interest" description="Disordered" evidence="1">
    <location>
        <begin position="208"/>
        <end position="231"/>
    </location>
</feature>
<sequence>MVHNAIQNEHQSHKDKLALEQASKKRSEDEQKSNNRDKSHPELKDSNRNSSSSQDEPGKNSLLNGAHGNHLEASLEQNSSIKPLSSNDEIRNLLRQAKVTKGEDDNLHLELDVKIPHKNNDTNDNATLSLDVSMGQTKTVFYKNDAPPTFGSRVPETQTQDRTSATLVGLHTSTLGVGIHIENSSGSIKSALPRDSFDNFELQNHDSGQTTFISTGSFPNNNKSAPKSIKN</sequence>
<dbReference type="RefSeq" id="WP_015874315.1">
    <property type="nucleotide sequence ID" value="NZ_CADIJI010000016.1"/>
</dbReference>
<reference evidence="2" key="1">
    <citation type="submission" date="2017-08" db="EMBL/GenBank/DDBJ databases">
        <title>Genome sequence of Candidatus Hamiltonella defensa from Acyrthosiphon pisum strain MI47.</title>
        <authorList>
            <person name="Patel V.A."/>
            <person name="Chevignon G."/>
            <person name="Russell J.A."/>
            <person name="Oliver K.M."/>
        </authorList>
    </citation>
    <scope>NUCLEOTIDE SEQUENCE</scope>
    <source>
        <strain evidence="2">MI47</strain>
    </source>
</reference>
<evidence type="ECO:0000313" key="3">
    <source>
        <dbReference type="Proteomes" id="UP000792865"/>
    </source>
</evidence>